<dbReference type="InterPro" id="IPR036388">
    <property type="entry name" value="WH-like_DNA-bd_sf"/>
</dbReference>
<dbReference type="PRINTS" id="PR00039">
    <property type="entry name" value="HTHLYSR"/>
</dbReference>
<dbReference type="InterPro" id="IPR005119">
    <property type="entry name" value="LysR_subst-bd"/>
</dbReference>
<dbReference type="SUPFAM" id="SSF46785">
    <property type="entry name" value="Winged helix' DNA-binding domain"/>
    <property type="match status" value="1"/>
</dbReference>
<dbReference type="PROSITE" id="PS50931">
    <property type="entry name" value="HTH_LYSR"/>
    <property type="match status" value="1"/>
</dbReference>
<dbReference type="Gene3D" id="1.10.10.10">
    <property type="entry name" value="Winged helix-like DNA-binding domain superfamily/Winged helix DNA-binding domain"/>
    <property type="match status" value="1"/>
</dbReference>
<dbReference type="InterPro" id="IPR000847">
    <property type="entry name" value="LysR_HTH_N"/>
</dbReference>
<name>A0A2T0WF10_9RHOB</name>
<dbReference type="RefSeq" id="WP_245888603.1">
    <property type="nucleotide sequence ID" value="NZ_PVTQ01000017.1"/>
</dbReference>
<keyword evidence="3 6" id="KW-0238">DNA-binding</keyword>
<dbReference type="Pfam" id="PF00126">
    <property type="entry name" value="HTH_1"/>
    <property type="match status" value="1"/>
</dbReference>
<dbReference type="GO" id="GO:0032993">
    <property type="term" value="C:protein-DNA complex"/>
    <property type="evidence" value="ECO:0007669"/>
    <property type="project" value="TreeGrafter"/>
</dbReference>
<evidence type="ECO:0000259" key="5">
    <source>
        <dbReference type="PROSITE" id="PS50931"/>
    </source>
</evidence>
<dbReference type="SUPFAM" id="SSF53850">
    <property type="entry name" value="Periplasmic binding protein-like II"/>
    <property type="match status" value="1"/>
</dbReference>
<dbReference type="EMBL" id="PVTQ01000017">
    <property type="protein sequence ID" value="PRY85245.1"/>
    <property type="molecule type" value="Genomic_DNA"/>
</dbReference>
<evidence type="ECO:0000256" key="1">
    <source>
        <dbReference type="ARBA" id="ARBA00009437"/>
    </source>
</evidence>
<evidence type="ECO:0000256" key="2">
    <source>
        <dbReference type="ARBA" id="ARBA00023015"/>
    </source>
</evidence>
<proteinExistence type="inferred from homology"/>
<dbReference type="GO" id="GO:0003677">
    <property type="term" value="F:DNA binding"/>
    <property type="evidence" value="ECO:0007669"/>
    <property type="project" value="UniProtKB-KW"/>
</dbReference>
<evidence type="ECO:0000313" key="7">
    <source>
        <dbReference type="Proteomes" id="UP000238392"/>
    </source>
</evidence>
<keyword evidence="4" id="KW-0804">Transcription</keyword>
<sequence>MSAANLNLRQLRYFIAVAEELHFGRAAERLHISQPPITRQIQSLEENLGAQLFIRTPRGVELTQAGSLFLEEARNIAARLDQAADRVHRAAEGNLGRLDIAIFGTAILSLIPRIILEFKHRYPDVKIVMHAADKLGQIEGLHNRSIDLGFNRMLVPTPGLVAEELCTEPLFAVLPDPGPWSGRDSVDLSELRGEPMVLFPASRAQGFVEKVTGLCHEVGFAPNVAQVVGDGFTAMALVAAGFGVCLVPESITSVRMDGVICLPLANLPTGASVDISCLYRAGDTSPFLANFLAVARELTT</sequence>
<evidence type="ECO:0000256" key="3">
    <source>
        <dbReference type="ARBA" id="ARBA00023125"/>
    </source>
</evidence>
<dbReference type="Gene3D" id="3.40.190.10">
    <property type="entry name" value="Periplasmic binding protein-like II"/>
    <property type="match status" value="2"/>
</dbReference>
<dbReference type="Pfam" id="PF03466">
    <property type="entry name" value="LysR_substrate"/>
    <property type="match status" value="1"/>
</dbReference>
<evidence type="ECO:0000313" key="6">
    <source>
        <dbReference type="EMBL" id="PRY85245.1"/>
    </source>
</evidence>
<gene>
    <name evidence="6" type="ORF">CLV74_11770</name>
</gene>
<dbReference type="GO" id="GO:0003700">
    <property type="term" value="F:DNA-binding transcription factor activity"/>
    <property type="evidence" value="ECO:0007669"/>
    <property type="project" value="InterPro"/>
</dbReference>
<dbReference type="PANTHER" id="PTHR30346:SF0">
    <property type="entry name" value="HCA OPERON TRANSCRIPTIONAL ACTIVATOR HCAR"/>
    <property type="match status" value="1"/>
</dbReference>
<keyword evidence="7" id="KW-1185">Reference proteome</keyword>
<dbReference type="InterPro" id="IPR036390">
    <property type="entry name" value="WH_DNA-bd_sf"/>
</dbReference>
<dbReference type="FunFam" id="1.10.10.10:FF:000001">
    <property type="entry name" value="LysR family transcriptional regulator"/>
    <property type="match status" value="1"/>
</dbReference>
<dbReference type="Proteomes" id="UP000238392">
    <property type="component" value="Unassembled WGS sequence"/>
</dbReference>
<keyword evidence="2" id="KW-0805">Transcription regulation</keyword>
<dbReference type="AlphaFoldDB" id="A0A2T0WF10"/>
<comment type="similarity">
    <text evidence="1">Belongs to the LysR transcriptional regulatory family.</text>
</comment>
<comment type="caution">
    <text evidence="6">The sequence shown here is derived from an EMBL/GenBank/DDBJ whole genome shotgun (WGS) entry which is preliminary data.</text>
</comment>
<evidence type="ECO:0000256" key="4">
    <source>
        <dbReference type="ARBA" id="ARBA00023163"/>
    </source>
</evidence>
<feature type="domain" description="HTH lysR-type" evidence="5">
    <location>
        <begin position="6"/>
        <end position="63"/>
    </location>
</feature>
<organism evidence="6 7">
    <name type="scientific">Donghicola tyrosinivorans</name>
    <dbReference type="NCBI Taxonomy" id="1652492"/>
    <lineage>
        <taxon>Bacteria</taxon>
        <taxon>Pseudomonadati</taxon>
        <taxon>Pseudomonadota</taxon>
        <taxon>Alphaproteobacteria</taxon>
        <taxon>Rhodobacterales</taxon>
        <taxon>Roseobacteraceae</taxon>
        <taxon>Donghicola</taxon>
    </lineage>
</organism>
<accession>A0A2T0WF10</accession>
<protein>
    <submittedName>
        <fullName evidence="6">DNA-binding transcriptional LysR family regulator</fullName>
    </submittedName>
</protein>
<dbReference type="PANTHER" id="PTHR30346">
    <property type="entry name" value="TRANSCRIPTIONAL DUAL REGULATOR HCAR-RELATED"/>
    <property type="match status" value="1"/>
</dbReference>
<reference evidence="6 7" key="1">
    <citation type="submission" date="2018-03" db="EMBL/GenBank/DDBJ databases">
        <title>Genomic Encyclopedia of Archaeal and Bacterial Type Strains, Phase II (KMG-II): from individual species to whole genera.</title>
        <authorList>
            <person name="Goeker M."/>
        </authorList>
    </citation>
    <scope>NUCLEOTIDE SEQUENCE [LARGE SCALE GENOMIC DNA]</scope>
    <source>
        <strain evidence="6 7">DSM 100212</strain>
    </source>
</reference>